<dbReference type="Proteomes" id="UP001623041">
    <property type="component" value="Unassembled WGS sequence"/>
</dbReference>
<comment type="caution">
    <text evidence="2">The sequence shown here is derived from an EMBL/GenBank/DDBJ whole genome shotgun (WGS) entry which is preliminary data.</text>
</comment>
<dbReference type="Pfam" id="PF14167">
    <property type="entry name" value="YfkD"/>
    <property type="match status" value="1"/>
</dbReference>
<sequence>MKKHISLLMTLLLMLTFIPSAFSQKGPVKKAPAPVKYQVPASVRNISKENTYPNSTQDLPLLKPSDLTKKLINSSKEKIENPDLIRMLNESSINSSPFAVGYRAIIYLGQWPLNYESSETSPNWEYQKINTNYFDNRGGKVPYQIKYVQETQKIVRGGLTAKIANAEDVKKMMLLKAMEKTRLPLAFETIIGSGTKNDHIYNIPANRLGYLYAYAPGVNEKGKVTYGEVYLMLKGNKKFIVIKNVTSQGIGAWIPVQDYVSFGFAASERPR</sequence>
<gene>
    <name evidence="2" type="ORF">ACJEBI_21350</name>
</gene>
<feature type="chain" id="PRO_5045538401" evidence="1">
    <location>
        <begin position="24"/>
        <end position="271"/>
    </location>
</feature>
<evidence type="ECO:0000313" key="3">
    <source>
        <dbReference type="Proteomes" id="UP001623041"/>
    </source>
</evidence>
<name>A0ABW8RKF6_9BACI</name>
<evidence type="ECO:0000313" key="2">
    <source>
        <dbReference type="EMBL" id="MFK9094003.1"/>
    </source>
</evidence>
<keyword evidence="1" id="KW-0732">Signal</keyword>
<keyword evidence="3" id="KW-1185">Reference proteome</keyword>
<organism evidence="2 3">
    <name type="scientific">Bacillus salipaludis</name>
    <dbReference type="NCBI Taxonomy" id="2547811"/>
    <lineage>
        <taxon>Bacteria</taxon>
        <taxon>Bacillati</taxon>
        <taxon>Bacillota</taxon>
        <taxon>Bacilli</taxon>
        <taxon>Bacillales</taxon>
        <taxon>Bacillaceae</taxon>
        <taxon>Bacillus</taxon>
    </lineage>
</organism>
<dbReference type="EMBL" id="JBJHQH010000019">
    <property type="protein sequence ID" value="MFK9094003.1"/>
    <property type="molecule type" value="Genomic_DNA"/>
</dbReference>
<dbReference type="InterPro" id="IPR025548">
    <property type="entry name" value="YfkD"/>
</dbReference>
<protein>
    <submittedName>
        <fullName evidence="2">YfkD family protein</fullName>
    </submittedName>
</protein>
<reference evidence="2 3" key="1">
    <citation type="submission" date="2024-11" db="EMBL/GenBank/DDBJ databases">
        <authorList>
            <person name="Lucas J.A."/>
        </authorList>
    </citation>
    <scope>NUCLEOTIDE SEQUENCE [LARGE SCALE GENOMIC DNA]</scope>
    <source>
        <strain evidence="2 3">Z 5.4</strain>
    </source>
</reference>
<proteinExistence type="predicted"/>
<evidence type="ECO:0000256" key="1">
    <source>
        <dbReference type="SAM" id="SignalP"/>
    </source>
</evidence>
<dbReference type="RefSeq" id="WP_406582496.1">
    <property type="nucleotide sequence ID" value="NZ_JBJHQH010000019.1"/>
</dbReference>
<feature type="signal peptide" evidence="1">
    <location>
        <begin position="1"/>
        <end position="23"/>
    </location>
</feature>
<accession>A0ABW8RKF6</accession>